<accession>A0ABT5D3P4</accession>
<dbReference type="RefSeq" id="WP_272135962.1">
    <property type="nucleotide sequence ID" value="NZ_JAQNDM010000002.1"/>
</dbReference>
<comment type="caution">
    <text evidence="2">The sequence shown here is derived from an EMBL/GenBank/DDBJ whole genome shotgun (WGS) entry which is preliminary data.</text>
</comment>
<dbReference type="EMBL" id="JAQNDM010000002">
    <property type="protein sequence ID" value="MDC0708280.1"/>
    <property type="molecule type" value="Genomic_DNA"/>
</dbReference>
<evidence type="ECO:0000313" key="2">
    <source>
        <dbReference type="EMBL" id="MDC0708280.1"/>
    </source>
</evidence>
<feature type="transmembrane region" description="Helical" evidence="1">
    <location>
        <begin position="116"/>
        <end position="138"/>
    </location>
</feature>
<evidence type="ECO:0008006" key="4">
    <source>
        <dbReference type="Google" id="ProtNLM"/>
    </source>
</evidence>
<reference evidence="2 3" key="1">
    <citation type="submission" date="2022-11" db="EMBL/GenBank/DDBJ databases">
        <title>Minimal conservation of predation-associated metabolite biosynthetic gene clusters underscores biosynthetic potential of Myxococcota including descriptions for ten novel species: Archangium lansinium sp. nov., Myxococcus landrumus sp. nov., Nannocystis bai.</title>
        <authorList>
            <person name="Ahearne A."/>
            <person name="Stevens C."/>
            <person name="Dowd S."/>
        </authorList>
    </citation>
    <scope>NUCLEOTIDE SEQUENCE [LARGE SCALE GENOMIC DNA]</scope>
    <source>
        <strain evidence="2 3">NCWAL01</strain>
    </source>
</reference>
<protein>
    <recommendedName>
        <fullName evidence="4">DUF304 domain-containing protein</fullName>
    </recommendedName>
</protein>
<evidence type="ECO:0000313" key="3">
    <source>
        <dbReference type="Proteomes" id="UP001221838"/>
    </source>
</evidence>
<keyword evidence="1" id="KW-1133">Transmembrane helix</keyword>
<proteinExistence type="predicted"/>
<feature type="transmembrane region" description="Helical" evidence="1">
    <location>
        <begin position="82"/>
        <end position="104"/>
    </location>
</feature>
<keyword evidence="1" id="KW-0812">Transmembrane</keyword>
<keyword evidence="1" id="KW-0472">Membrane</keyword>
<dbReference type="Proteomes" id="UP001221838">
    <property type="component" value="Unassembled WGS sequence"/>
</dbReference>
<organism evidence="2 3">
    <name type="scientific">Stigmatella ashevillensis</name>
    <dbReference type="NCBI Taxonomy" id="2995309"/>
    <lineage>
        <taxon>Bacteria</taxon>
        <taxon>Pseudomonadati</taxon>
        <taxon>Myxococcota</taxon>
        <taxon>Myxococcia</taxon>
        <taxon>Myxococcales</taxon>
        <taxon>Cystobacterineae</taxon>
        <taxon>Archangiaceae</taxon>
        <taxon>Stigmatella</taxon>
    </lineage>
</organism>
<sequence>MQLVCEVCRAPLRPEDVRLDIAVAKCHACNAVYDLSGRKAKGLTMPAQDKPRLVRAKAPLPPKFRFDDDGTRTRISWRWFSFVHIILIFFCIAWDSFLFTWYGIAFSTENTPLIAIIFPIAHVAVGVGLSYYTLAGLVNRTTIEVSRDRLIIRHGPLPWHGNLNVLGRRLTQLYGREKVTSNDGRATFTYELMGMERSGQTVKLLTGLTEKDHVLYLEQILERRLGIEDAPVDGEVATRTPAA</sequence>
<gene>
    <name evidence="2" type="ORF">POL68_07335</name>
</gene>
<evidence type="ECO:0000256" key="1">
    <source>
        <dbReference type="SAM" id="Phobius"/>
    </source>
</evidence>
<name>A0ABT5D3P4_9BACT</name>
<keyword evidence="3" id="KW-1185">Reference proteome</keyword>